<comment type="domain">
    <text evidence="10">IleRS has two distinct active sites: one for aminoacylation and one for editing. The misactivated valine is translocated from the active site to the editing site, which sterically excludes the correctly activated isoleucine. The single editing site contains two valyl binding pockets, one specific for each substrate (Val-AMP or Val-tRNA(Ile)).</text>
</comment>
<feature type="binding site" evidence="10">
    <location>
        <position position="555"/>
    </location>
    <ligand>
        <name>L-isoleucyl-5'-AMP</name>
        <dbReference type="ChEBI" id="CHEBI:178002"/>
    </ligand>
</feature>
<organism evidence="13 14">
    <name type="scientific">Armatimonas rosea</name>
    <dbReference type="NCBI Taxonomy" id="685828"/>
    <lineage>
        <taxon>Bacteria</taxon>
        <taxon>Bacillati</taxon>
        <taxon>Armatimonadota</taxon>
        <taxon>Armatimonadia</taxon>
        <taxon>Armatimonadales</taxon>
        <taxon>Armatimonadaceae</taxon>
        <taxon>Armatimonas</taxon>
    </lineage>
</organism>
<dbReference type="FunFam" id="3.40.50.620:FF:000092">
    <property type="entry name" value="Isoleucine--tRNA ligase"/>
    <property type="match status" value="1"/>
</dbReference>
<dbReference type="EC" id="6.1.1.5" evidence="10"/>
<dbReference type="Proteomes" id="UP000520814">
    <property type="component" value="Unassembled WGS sequence"/>
</dbReference>
<evidence type="ECO:0000259" key="12">
    <source>
        <dbReference type="Pfam" id="PF08264"/>
    </source>
</evidence>
<dbReference type="NCBIfam" id="TIGR00392">
    <property type="entry name" value="ileS"/>
    <property type="match status" value="1"/>
</dbReference>
<dbReference type="GO" id="GO:0005829">
    <property type="term" value="C:cytosol"/>
    <property type="evidence" value="ECO:0007669"/>
    <property type="project" value="TreeGrafter"/>
</dbReference>
<evidence type="ECO:0000313" key="14">
    <source>
        <dbReference type="Proteomes" id="UP000520814"/>
    </source>
</evidence>
<evidence type="ECO:0000256" key="10">
    <source>
        <dbReference type="HAMAP-Rule" id="MF_02002"/>
    </source>
</evidence>
<comment type="catalytic activity">
    <reaction evidence="9 10">
        <text>tRNA(Ile) + L-isoleucine + ATP = L-isoleucyl-tRNA(Ile) + AMP + diphosphate</text>
        <dbReference type="Rhea" id="RHEA:11060"/>
        <dbReference type="Rhea" id="RHEA-COMP:9666"/>
        <dbReference type="Rhea" id="RHEA-COMP:9695"/>
        <dbReference type="ChEBI" id="CHEBI:30616"/>
        <dbReference type="ChEBI" id="CHEBI:33019"/>
        <dbReference type="ChEBI" id="CHEBI:58045"/>
        <dbReference type="ChEBI" id="CHEBI:78442"/>
        <dbReference type="ChEBI" id="CHEBI:78528"/>
        <dbReference type="ChEBI" id="CHEBI:456215"/>
        <dbReference type="EC" id="6.1.1.5"/>
    </reaction>
</comment>
<dbReference type="InterPro" id="IPR014729">
    <property type="entry name" value="Rossmann-like_a/b/a_fold"/>
</dbReference>
<accession>A0A7W9SSQ9</accession>
<evidence type="ECO:0000256" key="7">
    <source>
        <dbReference type="ARBA" id="ARBA00023146"/>
    </source>
</evidence>
<comment type="subcellular location">
    <subcellularLocation>
        <location evidence="10">Cytoplasm</location>
    </subcellularLocation>
</comment>
<feature type="domain" description="Methionyl/Valyl/Leucyl/Isoleucyl-tRNA synthetase anticodon-binding" evidence="12">
    <location>
        <begin position="679"/>
        <end position="809"/>
    </location>
</feature>
<dbReference type="Gene3D" id="3.40.50.620">
    <property type="entry name" value="HUPs"/>
    <property type="match status" value="2"/>
</dbReference>
<dbReference type="Pfam" id="PF00133">
    <property type="entry name" value="tRNA-synt_1"/>
    <property type="match status" value="1"/>
</dbReference>
<evidence type="ECO:0000256" key="6">
    <source>
        <dbReference type="ARBA" id="ARBA00022917"/>
    </source>
</evidence>
<comment type="similarity">
    <text evidence="1 10">Belongs to the class-I aminoacyl-tRNA synthetase family. IleS type 1 subfamily.</text>
</comment>
<dbReference type="SUPFAM" id="SSF47323">
    <property type="entry name" value="Anticodon-binding domain of a subclass of class I aminoacyl-tRNA synthetases"/>
    <property type="match status" value="1"/>
</dbReference>
<dbReference type="GO" id="GO:0005524">
    <property type="term" value="F:ATP binding"/>
    <property type="evidence" value="ECO:0007669"/>
    <property type="project" value="UniProtKB-UniRule"/>
</dbReference>
<keyword evidence="6 10" id="KW-0648">Protein biosynthesis</keyword>
<feature type="short sequence motif" description="'KMSKS' region" evidence="10">
    <location>
        <begin position="596"/>
        <end position="600"/>
    </location>
</feature>
<feature type="domain" description="Aminoacyl-tRNA synthetase class Ia" evidence="11">
    <location>
        <begin position="28"/>
        <end position="633"/>
    </location>
</feature>
<evidence type="ECO:0000313" key="13">
    <source>
        <dbReference type="EMBL" id="MBB6052151.1"/>
    </source>
</evidence>
<dbReference type="PANTHER" id="PTHR42765">
    <property type="entry name" value="SOLEUCYL-TRNA SYNTHETASE"/>
    <property type="match status" value="1"/>
</dbReference>
<dbReference type="Pfam" id="PF08264">
    <property type="entry name" value="Anticodon_1"/>
    <property type="match status" value="1"/>
</dbReference>
<dbReference type="InterPro" id="IPR009080">
    <property type="entry name" value="tRNAsynth_Ia_anticodon-bd"/>
</dbReference>
<keyword evidence="2 10" id="KW-0963">Cytoplasm</keyword>
<dbReference type="GO" id="GO:0002161">
    <property type="term" value="F:aminoacyl-tRNA deacylase activity"/>
    <property type="evidence" value="ECO:0007669"/>
    <property type="project" value="InterPro"/>
</dbReference>
<dbReference type="InterPro" id="IPR001412">
    <property type="entry name" value="aa-tRNA-synth_I_CS"/>
</dbReference>
<dbReference type="GO" id="GO:0000049">
    <property type="term" value="F:tRNA binding"/>
    <property type="evidence" value="ECO:0007669"/>
    <property type="project" value="InterPro"/>
</dbReference>
<evidence type="ECO:0000259" key="11">
    <source>
        <dbReference type="Pfam" id="PF00133"/>
    </source>
</evidence>
<keyword evidence="4 10" id="KW-0547">Nucleotide-binding</keyword>
<dbReference type="GO" id="GO:0006428">
    <property type="term" value="P:isoleucyl-tRNA aminoacylation"/>
    <property type="evidence" value="ECO:0007669"/>
    <property type="project" value="UniProtKB-UniRule"/>
</dbReference>
<evidence type="ECO:0000256" key="1">
    <source>
        <dbReference type="ARBA" id="ARBA00006887"/>
    </source>
</evidence>
<comment type="caution">
    <text evidence="13">The sequence shown here is derived from an EMBL/GenBank/DDBJ whole genome shotgun (WGS) entry which is preliminary data.</text>
</comment>
<comment type="function">
    <text evidence="8 10">Catalyzes the attachment of isoleucine to tRNA(Ile). As IleRS can inadvertently accommodate and process structurally similar amino acids such as valine, to avoid such errors it has two additional distinct tRNA(Ile)-dependent editing activities. One activity is designated as 'pretransfer' editing and involves the hydrolysis of activated Val-AMP. The other activity is designated 'posttransfer' editing and involves deacylation of mischarged Val-tRNA(Ile).</text>
</comment>
<name>A0A7W9SSQ9_ARMRO</name>
<dbReference type="InterPro" id="IPR050081">
    <property type="entry name" value="Ile-tRNA_ligase"/>
</dbReference>
<dbReference type="PRINTS" id="PR00984">
    <property type="entry name" value="TRNASYNTHILE"/>
</dbReference>
<dbReference type="AlphaFoldDB" id="A0A7W9SSQ9"/>
<dbReference type="InterPro" id="IPR033708">
    <property type="entry name" value="Anticodon_Ile_BEm"/>
</dbReference>
<proteinExistence type="inferred from homology"/>
<keyword evidence="7 10" id="KW-0030">Aminoacyl-tRNA synthetase</keyword>
<dbReference type="InterPro" id="IPR002300">
    <property type="entry name" value="aa-tRNA-synth_Ia"/>
</dbReference>
<dbReference type="PANTHER" id="PTHR42765:SF1">
    <property type="entry name" value="ISOLEUCINE--TRNA LIGASE, MITOCHONDRIAL"/>
    <property type="match status" value="1"/>
</dbReference>
<dbReference type="Gene3D" id="1.10.730.20">
    <property type="match status" value="1"/>
</dbReference>
<keyword evidence="14" id="KW-1185">Reference proteome</keyword>
<evidence type="ECO:0000256" key="8">
    <source>
        <dbReference type="ARBA" id="ARBA00025217"/>
    </source>
</evidence>
<dbReference type="HAMAP" id="MF_02002">
    <property type="entry name" value="Ile_tRNA_synth_type1"/>
    <property type="match status" value="1"/>
</dbReference>
<keyword evidence="3 10" id="KW-0436">Ligase</keyword>
<comment type="subunit">
    <text evidence="10">Monomer.</text>
</comment>
<dbReference type="Gene3D" id="3.90.740.10">
    <property type="entry name" value="Valyl/Leucyl/Isoleucyl-tRNA synthetase, editing domain"/>
    <property type="match status" value="1"/>
</dbReference>
<dbReference type="GO" id="GO:0004822">
    <property type="term" value="F:isoleucine-tRNA ligase activity"/>
    <property type="evidence" value="ECO:0007669"/>
    <property type="project" value="UniProtKB-UniRule"/>
</dbReference>
<keyword evidence="5 10" id="KW-0067">ATP-binding</keyword>
<reference evidence="13 14" key="1">
    <citation type="submission" date="2020-08" db="EMBL/GenBank/DDBJ databases">
        <title>Genomic Encyclopedia of Type Strains, Phase IV (KMG-IV): sequencing the most valuable type-strain genomes for metagenomic binning, comparative biology and taxonomic classification.</title>
        <authorList>
            <person name="Goeker M."/>
        </authorList>
    </citation>
    <scope>NUCLEOTIDE SEQUENCE [LARGE SCALE GENOMIC DNA]</scope>
    <source>
        <strain evidence="13 14">DSM 23562</strain>
    </source>
</reference>
<feature type="binding site" evidence="10">
    <location>
        <position position="599"/>
    </location>
    <ligand>
        <name>ATP</name>
        <dbReference type="ChEBI" id="CHEBI:30616"/>
    </ligand>
</feature>
<dbReference type="InterPro" id="IPR009008">
    <property type="entry name" value="Val/Leu/Ile-tRNA-synth_edit"/>
</dbReference>
<evidence type="ECO:0000256" key="2">
    <source>
        <dbReference type="ARBA" id="ARBA00022490"/>
    </source>
</evidence>
<feature type="short sequence motif" description="'HIGH' region" evidence="10">
    <location>
        <begin position="57"/>
        <end position="67"/>
    </location>
</feature>
<dbReference type="PROSITE" id="PS00178">
    <property type="entry name" value="AA_TRNA_LIGASE_I"/>
    <property type="match status" value="1"/>
</dbReference>
<protein>
    <recommendedName>
        <fullName evidence="10">Isoleucine--tRNA ligase</fullName>
        <ecNumber evidence="10">6.1.1.5</ecNumber>
    </recommendedName>
    <alternativeName>
        <fullName evidence="10">Isoleucyl-tRNA synthetase</fullName>
        <shortName evidence="10">IleRS</shortName>
    </alternativeName>
</protein>
<gene>
    <name evidence="10" type="primary">ileS</name>
    <name evidence="13" type="ORF">HNQ39_003972</name>
</gene>
<dbReference type="InterPro" id="IPR013155">
    <property type="entry name" value="M/V/L/I-tRNA-synth_anticd-bd"/>
</dbReference>
<evidence type="ECO:0000256" key="4">
    <source>
        <dbReference type="ARBA" id="ARBA00022741"/>
    </source>
</evidence>
<dbReference type="RefSeq" id="WP_184200650.1">
    <property type="nucleotide sequence ID" value="NZ_JACHGW010000004.1"/>
</dbReference>
<evidence type="ECO:0000256" key="3">
    <source>
        <dbReference type="ARBA" id="ARBA00022598"/>
    </source>
</evidence>
<evidence type="ECO:0000256" key="9">
    <source>
        <dbReference type="ARBA" id="ARBA00048359"/>
    </source>
</evidence>
<sequence>MDYSKTLNLPQTEFPMRADLPSREPLFQARWKSLDLYQKSLDKPAPKGQFLLHDGPPYSNGNIHLGHALNKTLKDIVTRYKTMAGYQSPYVPGWDNHGLPIEVQVMKEFREKKESWTPDTLRARCRTYAAEWVATQKTQFQRLGIRGDWDNPYLTMAPAFEAKIVETFLEMARKGYVYRGLKPVLWDSANETALANTEAEYKDHVSPAIYVGFESLAEPGLRAVIWTTTPWTIPANLALAFHPDFDYVVVETENAGKLVLLGELLEATATACNLGAVTVLETRKGASFEGARFRHPLPELDRDSVGVLATYVTTDTGTGIVHTAPGHGADDYVTGMKYGLPVLSPVDGRGRYTDEAGPFVGLSTDEANKAIPERLAEVGALLGSYNFTHSYPHSPRAPYKPLLFRATVQWFVSVEHDGLRQKALDGIKNVAWYPAQAENRITAAVAGRPDWTVSRQRHWGVPIALFYANGEAVMDEVAFDAAVAVIRKDGVEGWYNTAPEAILPEGFTYNGVAAKDFEKEKDVLDVWFDSGSTSFAVLDSGVWPGLRWPADLYLEGSDQHRGWFNSSLMIASALRGTPPYKAVVTNGFTVDERGIKMSKSKGNTVDPLGVIDELGADVLRLWVGSIDFTEDTRLGKGILEQLADSYRKLRNTLRFLLGNLADFNPDTDRVAADALDPLDAWILSKLSGVVTDVTAAYDEYAFYKATQALIGFCNTELSGFYLDVLKDRLYTLLPEDPKRRSSQTAMLEVATALITMLAPVLVHTADEAWEFLPSWEGKAESVHLADWPTPGTAEAALEARFEAILAVRDAFNLKLEPFREALAAARKAKESTEGLISKSTEAHAEVTLDANLAALLAGDDALVAECLMVAKLTLTSGDALSVTVSPAPGKKCMRSWFIREDVGSDPEFPEISAPQAAIVRELVRRGTITPDGTV</sequence>
<dbReference type="CDD" id="cd07960">
    <property type="entry name" value="Anticodon_Ia_Ile_BEm"/>
    <property type="match status" value="1"/>
</dbReference>
<comment type="caution">
    <text evidence="10">Lacks conserved residue(s) required for the propagation of feature annotation.</text>
</comment>
<dbReference type="EMBL" id="JACHGW010000004">
    <property type="protein sequence ID" value="MBB6052151.1"/>
    <property type="molecule type" value="Genomic_DNA"/>
</dbReference>
<dbReference type="InterPro" id="IPR023585">
    <property type="entry name" value="Ile-tRNA-ligase_type1"/>
</dbReference>
<dbReference type="SUPFAM" id="SSF52374">
    <property type="entry name" value="Nucleotidylyl transferase"/>
    <property type="match status" value="1"/>
</dbReference>
<dbReference type="CDD" id="cd00818">
    <property type="entry name" value="IleRS_core"/>
    <property type="match status" value="1"/>
</dbReference>
<evidence type="ECO:0000256" key="5">
    <source>
        <dbReference type="ARBA" id="ARBA00022840"/>
    </source>
</evidence>
<dbReference type="Gene3D" id="1.10.10.830">
    <property type="entry name" value="Ile-tRNA synthetase CP2 domain-like"/>
    <property type="match status" value="1"/>
</dbReference>
<dbReference type="InterPro" id="IPR002301">
    <property type="entry name" value="Ile-tRNA-ligase"/>
</dbReference>
<dbReference type="SUPFAM" id="SSF50677">
    <property type="entry name" value="ValRS/IleRS/LeuRS editing domain"/>
    <property type="match status" value="1"/>
</dbReference>